<accession>A0A1G8CBN2</accession>
<organism evidence="2 3">
    <name type="scientific">Mucilaginibacter gossypii</name>
    <dbReference type="NCBI Taxonomy" id="551996"/>
    <lineage>
        <taxon>Bacteria</taxon>
        <taxon>Pseudomonadati</taxon>
        <taxon>Bacteroidota</taxon>
        <taxon>Sphingobacteriia</taxon>
        <taxon>Sphingobacteriales</taxon>
        <taxon>Sphingobacteriaceae</taxon>
        <taxon>Mucilaginibacter</taxon>
    </lineage>
</organism>
<dbReference type="PANTHER" id="PTHR43355">
    <property type="entry name" value="FLAVIN REDUCTASE (NADPH)"/>
    <property type="match status" value="1"/>
</dbReference>
<reference evidence="3" key="1">
    <citation type="submission" date="2016-10" db="EMBL/GenBank/DDBJ databases">
        <authorList>
            <person name="Varghese N."/>
            <person name="Submissions S."/>
        </authorList>
    </citation>
    <scope>NUCLEOTIDE SEQUENCE [LARGE SCALE GENOMIC DNA]</scope>
    <source>
        <strain evidence="3">Gh-67</strain>
    </source>
</reference>
<evidence type="ECO:0000259" key="1">
    <source>
        <dbReference type="Pfam" id="PF13460"/>
    </source>
</evidence>
<dbReference type="Proteomes" id="UP000199705">
    <property type="component" value="Unassembled WGS sequence"/>
</dbReference>
<evidence type="ECO:0000313" key="3">
    <source>
        <dbReference type="Proteomes" id="UP000199705"/>
    </source>
</evidence>
<dbReference type="EMBL" id="FNCG01000009">
    <property type="protein sequence ID" value="SDH42937.1"/>
    <property type="molecule type" value="Genomic_DNA"/>
</dbReference>
<sequence length="223" mass="24535">MEMQQNIPIYKLVIVGANGGIGRQCVEQALQAGHLVTAILRNPAKLAIEHPNLKKVSGDVMQPGAFENNFENQDAVISAIGVAGGVGSDKPTALYSQGNANILKAMEQKGIKRMFLISASAIEISPVLPFYIRLVEKYVVQKLLKHMYTDLLKMEVVIKSSNISWTIIRPPQLTNQAVTGTYRIAINAFLKNCLKISRADVAHFIINNIANRDIYQATVEIGY</sequence>
<keyword evidence="3" id="KW-1185">Reference proteome</keyword>
<dbReference type="InterPro" id="IPR051606">
    <property type="entry name" value="Polyketide_Oxido-like"/>
</dbReference>
<dbReference type="Pfam" id="PF13460">
    <property type="entry name" value="NAD_binding_10"/>
    <property type="match status" value="1"/>
</dbReference>
<feature type="domain" description="NAD(P)-binding" evidence="1">
    <location>
        <begin position="16"/>
        <end position="211"/>
    </location>
</feature>
<evidence type="ECO:0000313" key="2">
    <source>
        <dbReference type="EMBL" id="SDH42937.1"/>
    </source>
</evidence>
<proteinExistence type="predicted"/>
<name>A0A1G8CBN2_9SPHI</name>
<dbReference type="RefSeq" id="WP_091170285.1">
    <property type="nucleotide sequence ID" value="NZ_FNCG01000009.1"/>
</dbReference>
<dbReference type="Gene3D" id="3.40.50.720">
    <property type="entry name" value="NAD(P)-binding Rossmann-like Domain"/>
    <property type="match status" value="1"/>
</dbReference>
<gene>
    <name evidence="2" type="ORF">SAMN05192573_109191</name>
</gene>
<dbReference type="InterPro" id="IPR016040">
    <property type="entry name" value="NAD(P)-bd_dom"/>
</dbReference>
<dbReference type="InterPro" id="IPR036291">
    <property type="entry name" value="NAD(P)-bd_dom_sf"/>
</dbReference>
<dbReference type="AlphaFoldDB" id="A0A1G8CBN2"/>
<dbReference type="SUPFAM" id="SSF51735">
    <property type="entry name" value="NAD(P)-binding Rossmann-fold domains"/>
    <property type="match status" value="1"/>
</dbReference>
<dbReference type="GO" id="GO:0042602">
    <property type="term" value="F:riboflavin reductase (NADPH) activity"/>
    <property type="evidence" value="ECO:0007669"/>
    <property type="project" value="TreeGrafter"/>
</dbReference>
<dbReference type="GO" id="GO:0004074">
    <property type="term" value="F:biliverdin reductase [NAD(P)H] activity"/>
    <property type="evidence" value="ECO:0007669"/>
    <property type="project" value="TreeGrafter"/>
</dbReference>
<dbReference type="PANTHER" id="PTHR43355:SF2">
    <property type="entry name" value="FLAVIN REDUCTASE (NADPH)"/>
    <property type="match status" value="1"/>
</dbReference>
<dbReference type="STRING" id="551996.SAMN05192573_109191"/>
<protein>
    <submittedName>
        <fullName evidence="2">Putative NADH-flavin reductase</fullName>
    </submittedName>
</protein>